<name>A0A6S6U6W5_9BACT</name>
<keyword evidence="2" id="KW-0131">Cell cycle</keyword>
<gene>
    <name evidence="2" type="ORF">HELGO_WM55608</name>
</gene>
<reference evidence="2" key="1">
    <citation type="submission" date="2020-01" db="EMBL/GenBank/DDBJ databases">
        <authorList>
            <person name="Meier V. D."/>
            <person name="Meier V D."/>
        </authorList>
    </citation>
    <scope>NUCLEOTIDE SEQUENCE</scope>
    <source>
        <strain evidence="2">HLG_WM_MAG_03</strain>
    </source>
</reference>
<evidence type="ECO:0000313" key="2">
    <source>
        <dbReference type="EMBL" id="CAA6822449.1"/>
    </source>
</evidence>
<keyword evidence="1" id="KW-0472">Membrane</keyword>
<proteinExistence type="predicted"/>
<feature type="transmembrane region" description="Helical" evidence="1">
    <location>
        <begin position="41"/>
        <end position="62"/>
    </location>
</feature>
<evidence type="ECO:0000256" key="1">
    <source>
        <dbReference type="SAM" id="Phobius"/>
    </source>
</evidence>
<dbReference type="EMBL" id="CACVAR010000336">
    <property type="protein sequence ID" value="CAA6822449.1"/>
    <property type="molecule type" value="Genomic_DNA"/>
</dbReference>
<sequence length="217" mass="24814">MSDWLKKLIEKIKNSELYKKVEKKLKESAPATQNIPTKQKVMMGIMLLLIIDMSIFTFSSIAKMNQEETELQKISKNLEEVKYFESNNSALGDLLGADKVYLIVDNELVVDVIFQEGNLSKEIKNLPIYSITRSIEKELIKANVNYQWLKKEKTTADFVILSFISDHALDLIFIGLILFLLKSSGMMMLGGGDKFKVYRPKEIKGSMDDIIGYEDIK</sequence>
<feature type="non-terminal residue" evidence="2">
    <location>
        <position position="217"/>
    </location>
</feature>
<organism evidence="2">
    <name type="scientific">uncultured Sulfurovum sp</name>
    <dbReference type="NCBI Taxonomy" id="269237"/>
    <lineage>
        <taxon>Bacteria</taxon>
        <taxon>Pseudomonadati</taxon>
        <taxon>Campylobacterota</taxon>
        <taxon>Epsilonproteobacteria</taxon>
        <taxon>Campylobacterales</taxon>
        <taxon>Sulfurovaceae</taxon>
        <taxon>Sulfurovum</taxon>
        <taxon>environmental samples</taxon>
    </lineage>
</organism>
<keyword evidence="1" id="KW-1133">Transmembrane helix</keyword>
<dbReference type="GO" id="GO:0051301">
    <property type="term" value="P:cell division"/>
    <property type="evidence" value="ECO:0007669"/>
    <property type="project" value="UniProtKB-KW"/>
</dbReference>
<dbReference type="AlphaFoldDB" id="A0A6S6U6W5"/>
<accession>A0A6S6U6W5</accession>
<protein>
    <submittedName>
        <fullName evidence="2">Cell division protein FtsH</fullName>
    </submittedName>
</protein>
<keyword evidence="1" id="KW-0812">Transmembrane</keyword>
<keyword evidence="2" id="KW-0132">Cell division</keyword>
<feature type="transmembrane region" description="Helical" evidence="1">
    <location>
        <begin position="158"/>
        <end position="181"/>
    </location>
</feature>